<feature type="transmembrane region" description="Helical" evidence="2">
    <location>
        <begin position="134"/>
        <end position="157"/>
    </location>
</feature>
<protein>
    <submittedName>
        <fullName evidence="3">Uncharacterized protein</fullName>
    </submittedName>
</protein>
<feature type="compositionally biased region" description="Low complexity" evidence="1">
    <location>
        <begin position="200"/>
        <end position="218"/>
    </location>
</feature>
<feature type="compositionally biased region" description="Low complexity" evidence="1">
    <location>
        <begin position="350"/>
        <end position="363"/>
    </location>
</feature>
<comment type="caution">
    <text evidence="3">The sequence shown here is derived from an EMBL/GenBank/DDBJ whole genome shotgun (WGS) entry which is preliminary data.</text>
</comment>
<dbReference type="Proteomes" id="UP001189429">
    <property type="component" value="Unassembled WGS sequence"/>
</dbReference>
<evidence type="ECO:0000256" key="1">
    <source>
        <dbReference type="SAM" id="MobiDB-lite"/>
    </source>
</evidence>
<evidence type="ECO:0000313" key="3">
    <source>
        <dbReference type="EMBL" id="CAK0876771.1"/>
    </source>
</evidence>
<keyword evidence="2" id="KW-1133">Transmembrane helix</keyword>
<feature type="region of interest" description="Disordered" evidence="1">
    <location>
        <begin position="316"/>
        <end position="369"/>
    </location>
</feature>
<feature type="region of interest" description="Disordered" evidence="1">
    <location>
        <begin position="186"/>
        <end position="218"/>
    </location>
</feature>
<keyword evidence="2" id="KW-0812">Transmembrane</keyword>
<feature type="compositionally biased region" description="Polar residues" evidence="1">
    <location>
        <begin position="246"/>
        <end position="256"/>
    </location>
</feature>
<evidence type="ECO:0000256" key="2">
    <source>
        <dbReference type="SAM" id="Phobius"/>
    </source>
</evidence>
<sequence length="369" mass="37763">TMVGSFKFAGLGWDVSLPIYAPSTTTAAPPTTAAAPAQEGGGGRRRRPPEAPEPPPAPAPPPAPSAAPPAQLAAQDEGAIAEVVAMGVQEEGGGDAEVLSVVASDQSTGQAWYVDRGAEAVDGFGHGAGVPAGLLLGILVPSLCLAFSLCHVCRYGACRRRRPGVRRASPRSDQRYAERWAAASSGPSWAAGGRAERCAARAGADPDGSSSDASSAQGDADSSWAAWLMGAKSPSKISTASSPSTRTQCSRNSAGSLDTEGSWDGSYPCQPEEPFRAQRAPPATKREWKVYPEVQVEPDLESGGGLRATKHCWRHPGRRATAQPAPPAWAQGASAGAAGGQRHQRAKSVPAPAAQPASLDAAAGQRPEA</sequence>
<feature type="region of interest" description="Disordered" evidence="1">
    <location>
        <begin position="235"/>
        <end position="286"/>
    </location>
</feature>
<dbReference type="EMBL" id="CAUYUJ010017664">
    <property type="protein sequence ID" value="CAK0876771.1"/>
    <property type="molecule type" value="Genomic_DNA"/>
</dbReference>
<feature type="non-terminal residue" evidence="3">
    <location>
        <position position="369"/>
    </location>
</feature>
<accession>A0ABN9VTD3</accession>
<feature type="compositionally biased region" description="Low complexity" evidence="1">
    <location>
        <begin position="319"/>
        <end position="336"/>
    </location>
</feature>
<feature type="compositionally biased region" description="Low complexity" evidence="1">
    <location>
        <begin position="21"/>
        <end position="38"/>
    </location>
</feature>
<name>A0ABN9VTD3_9DINO</name>
<keyword evidence="2" id="KW-0472">Membrane</keyword>
<reference evidence="3" key="1">
    <citation type="submission" date="2023-10" db="EMBL/GenBank/DDBJ databases">
        <authorList>
            <person name="Chen Y."/>
            <person name="Shah S."/>
            <person name="Dougan E. K."/>
            <person name="Thang M."/>
            <person name="Chan C."/>
        </authorList>
    </citation>
    <scope>NUCLEOTIDE SEQUENCE [LARGE SCALE GENOMIC DNA]</scope>
</reference>
<feature type="compositionally biased region" description="Low complexity" evidence="1">
    <location>
        <begin position="235"/>
        <end position="245"/>
    </location>
</feature>
<evidence type="ECO:0000313" key="4">
    <source>
        <dbReference type="Proteomes" id="UP001189429"/>
    </source>
</evidence>
<feature type="region of interest" description="Disordered" evidence="1">
    <location>
        <begin position="21"/>
        <end position="74"/>
    </location>
</feature>
<proteinExistence type="predicted"/>
<keyword evidence="4" id="KW-1185">Reference proteome</keyword>
<gene>
    <name evidence="3" type="ORF">PCOR1329_LOCUS61019</name>
</gene>
<feature type="non-terminal residue" evidence="3">
    <location>
        <position position="1"/>
    </location>
</feature>
<organism evidence="3 4">
    <name type="scientific">Prorocentrum cordatum</name>
    <dbReference type="NCBI Taxonomy" id="2364126"/>
    <lineage>
        <taxon>Eukaryota</taxon>
        <taxon>Sar</taxon>
        <taxon>Alveolata</taxon>
        <taxon>Dinophyceae</taxon>
        <taxon>Prorocentrales</taxon>
        <taxon>Prorocentraceae</taxon>
        <taxon>Prorocentrum</taxon>
    </lineage>
</organism>
<feature type="compositionally biased region" description="Pro residues" evidence="1">
    <location>
        <begin position="51"/>
        <end position="67"/>
    </location>
</feature>